<gene>
    <name evidence="3" type="ORF">SLS58_006131</name>
</gene>
<keyword evidence="4" id="KW-1185">Reference proteome</keyword>
<evidence type="ECO:0000313" key="4">
    <source>
        <dbReference type="Proteomes" id="UP001521184"/>
    </source>
</evidence>
<dbReference type="PANTHER" id="PTHR24148:SF64">
    <property type="entry name" value="HETEROKARYON INCOMPATIBILITY DOMAIN-CONTAINING PROTEIN"/>
    <property type="match status" value="1"/>
</dbReference>
<dbReference type="Proteomes" id="UP001521184">
    <property type="component" value="Unassembled WGS sequence"/>
</dbReference>
<evidence type="ECO:0000259" key="2">
    <source>
        <dbReference type="Pfam" id="PF06985"/>
    </source>
</evidence>
<proteinExistence type="predicted"/>
<accession>A0ABR3TP24</accession>
<feature type="domain" description="Heterokaryon incompatibility" evidence="2">
    <location>
        <begin position="72"/>
        <end position="178"/>
    </location>
</feature>
<sequence length="193" mass="22884">MSKRHKKSRKPRKRGAARKAEAADDQRSQRYKYDDLPDQEKFFRLLELLPGREGAAIHCRLRTYSINFHPPYEAMSYVWGDPDDKTDIFCHRKRVRIPWNLHGALERLRHTHKSRILWADSICINQGDIKERGHQVQLMRQIFYGAEKVNCWVGRCDDFDVEAAFNLVQRLHEACETKDRATIRLHVEDRPSM</sequence>
<protein>
    <recommendedName>
        <fullName evidence="2">Heterokaryon incompatibility domain-containing protein</fullName>
    </recommendedName>
</protein>
<organism evidence="3 4">
    <name type="scientific">Diplodia intermedia</name>
    <dbReference type="NCBI Taxonomy" id="856260"/>
    <lineage>
        <taxon>Eukaryota</taxon>
        <taxon>Fungi</taxon>
        <taxon>Dikarya</taxon>
        <taxon>Ascomycota</taxon>
        <taxon>Pezizomycotina</taxon>
        <taxon>Dothideomycetes</taxon>
        <taxon>Dothideomycetes incertae sedis</taxon>
        <taxon>Botryosphaeriales</taxon>
        <taxon>Botryosphaeriaceae</taxon>
        <taxon>Diplodia</taxon>
    </lineage>
</organism>
<evidence type="ECO:0000313" key="3">
    <source>
        <dbReference type="EMBL" id="KAL1641429.1"/>
    </source>
</evidence>
<feature type="compositionally biased region" description="Basic and acidic residues" evidence="1">
    <location>
        <begin position="18"/>
        <end position="30"/>
    </location>
</feature>
<dbReference type="PANTHER" id="PTHR24148">
    <property type="entry name" value="ANKYRIN REPEAT DOMAIN-CONTAINING PROTEIN 39 HOMOLOG-RELATED"/>
    <property type="match status" value="1"/>
</dbReference>
<reference evidence="3 4" key="1">
    <citation type="journal article" date="2023" name="Plant Dis.">
        <title>First Report of Diplodia intermedia Causing Canker and Dieback Diseases on Apple Trees in Canada.</title>
        <authorList>
            <person name="Ellouze W."/>
            <person name="Ilyukhin E."/>
            <person name="Sulman M."/>
            <person name="Ali S."/>
        </authorList>
    </citation>
    <scope>NUCLEOTIDE SEQUENCE [LARGE SCALE GENOMIC DNA]</scope>
    <source>
        <strain evidence="3 4">M45-28</strain>
    </source>
</reference>
<comment type="caution">
    <text evidence="3">The sequence shown here is derived from an EMBL/GenBank/DDBJ whole genome shotgun (WGS) entry which is preliminary data.</text>
</comment>
<dbReference type="EMBL" id="JAKEKT020000040">
    <property type="protein sequence ID" value="KAL1641429.1"/>
    <property type="molecule type" value="Genomic_DNA"/>
</dbReference>
<dbReference type="InterPro" id="IPR010730">
    <property type="entry name" value="HET"/>
</dbReference>
<name>A0ABR3TP24_9PEZI</name>
<dbReference type="Pfam" id="PF06985">
    <property type="entry name" value="HET"/>
    <property type="match status" value="1"/>
</dbReference>
<dbReference type="InterPro" id="IPR052895">
    <property type="entry name" value="HetReg/Transcr_Mod"/>
</dbReference>
<feature type="region of interest" description="Disordered" evidence="1">
    <location>
        <begin position="1"/>
        <end position="30"/>
    </location>
</feature>
<feature type="compositionally biased region" description="Basic residues" evidence="1">
    <location>
        <begin position="1"/>
        <end position="17"/>
    </location>
</feature>
<evidence type="ECO:0000256" key="1">
    <source>
        <dbReference type="SAM" id="MobiDB-lite"/>
    </source>
</evidence>